<sequence>MSKRNSFLCSLVASAAFLAQPLASALAITPINITVKSGAKQAFQGLGFSSTIAGSNGYAKLTQSQKNTLQKLLCNDAKFKIVRLWFDGNKYAPQPGVENMPVFVNPYVKSGFIADALANGCTTLLLAPGALPSYMKSEDSIYIKDTEIFNYATLLANFISRMKQEYGVKLHATGILNEPNDNSIRFKDSQWPVIVKALRQELDNRNLQDVKIITPELANADSIAVRIIKAIKNDSEAWKALAAISTHSYNMAAASWIVSQIEGTDKEYWMTEAGNNGPEEPGDALNAASAASRFLNDMNNRVTHWIWFIGHAPSHTEDNSTRIIPYTISPFKYQLFQKYHYFKQLTRTFDVGAVFRKSYSSLEKDMRWSSGKKPRITVASAKNPDGSWGIGISNYTSDKFFFALPAGLGYPEGTLVSDAQSGRQAETFAVTVFIEELAQTGDIKMKMYRSNSNVNNVYIGTALMRKGTVTIPKVESLDLITLRNQ</sequence>
<dbReference type="Proteomes" id="UP000218287">
    <property type="component" value="Chromosome"/>
</dbReference>
<dbReference type="AlphaFoldDB" id="A0A1Z4GCI2"/>
<dbReference type="OrthoDB" id="9806701at2"/>
<keyword evidence="1" id="KW-0732">Signal</keyword>
<evidence type="ECO:0000313" key="3">
    <source>
        <dbReference type="EMBL" id="BAY15230.1"/>
    </source>
</evidence>
<evidence type="ECO:0000313" key="4">
    <source>
        <dbReference type="Proteomes" id="UP000218287"/>
    </source>
</evidence>
<name>A0A1Z4GCI2_9CYAN</name>
<accession>A0A1Z4GCI2</accession>
<dbReference type="InterPro" id="IPR017853">
    <property type="entry name" value="GH"/>
</dbReference>
<proteinExistence type="predicted"/>
<dbReference type="SUPFAM" id="SSF51445">
    <property type="entry name" value="(Trans)glycosidases"/>
    <property type="match status" value="1"/>
</dbReference>
<protein>
    <recommendedName>
        <fullName evidence="2">Glycosyl hydrolase family 59 catalytic domain-containing protein</fullName>
    </recommendedName>
</protein>
<feature type="signal peptide" evidence="1">
    <location>
        <begin position="1"/>
        <end position="25"/>
    </location>
</feature>
<evidence type="ECO:0000256" key="1">
    <source>
        <dbReference type="SAM" id="SignalP"/>
    </source>
</evidence>
<feature type="chain" id="PRO_5012599701" description="Glycosyl hydrolase family 59 catalytic domain-containing protein" evidence="1">
    <location>
        <begin position="26"/>
        <end position="485"/>
    </location>
</feature>
<dbReference type="Gene3D" id="3.20.20.80">
    <property type="entry name" value="Glycosidases"/>
    <property type="match status" value="1"/>
</dbReference>
<reference evidence="3 4" key="1">
    <citation type="submission" date="2017-06" db="EMBL/GenBank/DDBJ databases">
        <title>Genome sequencing of cyanobaciteial culture collection at National Institute for Environmental Studies (NIES).</title>
        <authorList>
            <person name="Hirose Y."/>
            <person name="Shimura Y."/>
            <person name="Fujisawa T."/>
            <person name="Nakamura Y."/>
            <person name="Kawachi M."/>
        </authorList>
    </citation>
    <scope>NUCLEOTIDE SEQUENCE [LARGE SCALE GENOMIC DNA]</scope>
    <source>
        <strain evidence="3 4">NIES-21</strain>
    </source>
</reference>
<organism evidence="3 4">
    <name type="scientific">Anabaenopsis circularis NIES-21</name>
    <dbReference type="NCBI Taxonomy" id="1085406"/>
    <lineage>
        <taxon>Bacteria</taxon>
        <taxon>Bacillati</taxon>
        <taxon>Cyanobacteriota</taxon>
        <taxon>Cyanophyceae</taxon>
        <taxon>Nostocales</taxon>
        <taxon>Nodulariaceae</taxon>
        <taxon>Anabaenopsis</taxon>
    </lineage>
</organism>
<gene>
    <name evidence="3" type="ORF">NIES21_10450</name>
</gene>
<keyword evidence="4" id="KW-1185">Reference proteome</keyword>
<dbReference type="Pfam" id="PF02057">
    <property type="entry name" value="Glyco_hydro_59"/>
    <property type="match status" value="1"/>
</dbReference>
<dbReference type="EMBL" id="AP018174">
    <property type="protein sequence ID" value="BAY15230.1"/>
    <property type="molecule type" value="Genomic_DNA"/>
</dbReference>
<feature type="domain" description="Glycosyl hydrolase family 59 catalytic" evidence="2">
    <location>
        <begin position="128"/>
        <end position="311"/>
    </location>
</feature>
<evidence type="ECO:0000259" key="2">
    <source>
        <dbReference type="Pfam" id="PF02057"/>
    </source>
</evidence>
<dbReference type="InterPro" id="IPR049161">
    <property type="entry name" value="GH59_cat"/>
</dbReference>